<evidence type="ECO:0000256" key="1">
    <source>
        <dbReference type="ARBA" id="ARBA00004123"/>
    </source>
</evidence>
<gene>
    <name evidence="12" type="ORF">L201_002190</name>
</gene>
<accession>A0AAX4JPL0</accession>
<organism evidence="12 13">
    <name type="scientific">Kwoniella dendrophila CBS 6074</name>
    <dbReference type="NCBI Taxonomy" id="1295534"/>
    <lineage>
        <taxon>Eukaryota</taxon>
        <taxon>Fungi</taxon>
        <taxon>Dikarya</taxon>
        <taxon>Basidiomycota</taxon>
        <taxon>Agaricomycotina</taxon>
        <taxon>Tremellomycetes</taxon>
        <taxon>Tremellales</taxon>
        <taxon>Cryptococcaceae</taxon>
        <taxon>Kwoniella</taxon>
    </lineage>
</organism>
<dbReference type="PANTHER" id="PTHR22884">
    <property type="entry name" value="SET DOMAIN PROTEINS"/>
    <property type="match status" value="1"/>
</dbReference>
<dbReference type="PROSITE" id="PS51215">
    <property type="entry name" value="AWS"/>
    <property type="match status" value="1"/>
</dbReference>
<keyword evidence="13" id="KW-1185">Reference proteome</keyword>
<feature type="region of interest" description="Disordered" evidence="8">
    <location>
        <begin position="84"/>
        <end position="107"/>
    </location>
</feature>
<dbReference type="Proteomes" id="UP001355207">
    <property type="component" value="Chromosome 2"/>
</dbReference>
<feature type="domain" description="SET" evidence="9">
    <location>
        <begin position="452"/>
        <end position="572"/>
    </location>
</feature>
<keyword evidence="6" id="KW-0949">S-adenosyl-L-methionine</keyword>
<protein>
    <recommendedName>
        <fullName evidence="14">Histone-lysine N-methyltransferase ASH1L</fullName>
    </recommendedName>
</protein>
<dbReference type="AlphaFoldDB" id="A0AAX4JPL0"/>
<feature type="compositionally biased region" description="Polar residues" evidence="8">
    <location>
        <begin position="694"/>
        <end position="704"/>
    </location>
</feature>
<feature type="compositionally biased region" description="Polar residues" evidence="8">
    <location>
        <begin position="301"/>
        <end position="317"/>
    </location>
</feature>
<evidence type="ECO:0000256" key="7">
    <source>
        <dbReference type="ARBA" id="ARBA00023242"/>
    </source>
</evidence>
<dbReference type="InterPro" id="IPR003616">
    <property type="entry name" value="Post-SET_dom"/>
</dbReference>
<evidence type="ECO:0000256" key="2">
    <source>
        <dbReference type="ARBA" id="ARBA00004286"/>
    </source>
</evidence>
<feature type="region of interest" description="Disordered" evidence="8">
    <location>
        <begin position="880"/>
        <end position="907"/>
    </location>
</feature>
<evidence type="ECO:0000259" key="11">
    <source>
        <dbReference type="PROSITE" id="PS51215"/>
    </source>
</evidence>
<dbReference type="InterPro" id="IPR006560">
    <property type="entry name" value="AWS_dom"/>
</dbReference>
<dbReference type="SMART" id="SM00570">
    <property type="entry name" value="AWS"/>
    <property type="match status" value="1"/>
</dbReference>
<feature type="region of interest" description="Disordered" evidence="8">
    <location>
        <begin position="629"/>
        <end position="655"/>
    </location>
</feature>
<comment type="subcellular location">
    <subcellularLocation>
        <location evidence="2">Chromosome</location>
    </subcellularLocation>
    <subcellularLocation>
        <location evidence="1">Nucleus</location>
    </subcellularLocation>
</comment>
<feature type="region of interest" description="Disordered" evidence="8">
    <location>
        <begin position="172"/>
        <end position="256"/>
    </location>
</feature>
<proteinExistence type="predicted"/>
<keyword evidence="3" id="KW-0158">Chromosome</keyword>
<evidence type="ECO:0000313" key="13">
    <source>
        <dbReference type="Proteomes" id="UP001355207"/>
    </source>
</evidence>
<evidence type="ECO:0000256" key="8">
    <source>
        <dbReference type="SAM" id="MobiDB-lite"/>
    </source>
</evidence>
<dbReference type="InterPro" id="IPR001214">
    <property type="entry name" value="SET_dom"/>
</dbReference>
<sequence>MAPVKQVGQNKHQHQHKKKRTFFSSKLDISLPKSSQINKNVVTDRNDENANIKISSKVILGALEGLSNEKKEVKQIKVYTLKSKSTSRAMMHAKPIKKSTENTSIAKSKPVRSVIVDNDDKTTKKDKEINKITTKVKVMKPSIPLTRAKVRSSKGIATRSKIKPKINTITVKSSKQVKSISSKPVTITKATKTTITKSTASSNPSSSKSMKSKSKSKSESITNVISPSNSQNQSASSSSVNDNSGTSTLMTIDKSVKKDKPLRKEYMTAGFYCQDPHPSSSKQLHNKILSIRSAETKSENSKSQLRSKSISPAVNRNTRNKSQSSQKQPPPPLASEVIQRERPSFPPLPYDHGYELFFGEQHEFQLPYYILKEKEDGKLDQTKKPKPYQKLRSNVYPERSKVSADFTAICKCSRESKCQDQCINRIMSYLCGKECQSGDDCTNKTLTKRRTVPYKVVYTGERGFGIVVTEDVKEGDFVMDYRGEVISMETFMDRIEDEYKGTKNFYALAYDQDEVIDAGMKGNDARFINHGCAPNLEVRKYQTAGDGWEEFEVGMWALRDIKAGEELFYDYNFESFGVAAQSDELRTKCCCGAPNCVKYLGRKLGEKTAKELAAELAIKAAEVANKGKKSKSTTKKITKPTSSSRDVTKRLSHAQSGTAVLGLENDIATTGTVLPPEDISSDLTSVSSMDISFEISTPSENPSAIPQPRLEPATTSVSPISATSDDVGLSSSKKRKSEVVNPIIDMPSKKSRKSEPAPAPQGEINNSIKTSLKKKSRKSEPAPDNVTTSETPIRNKNKNSRKSEGIALMTKSPMKKKSRKSEPLPTTQPTTQVSKEIRRNPRISMDAVREAARIKKAENVKARKGAPKGWVILPVTQPLQSQHQVPINPGQPVIQGRRPPRDRSSLG</sequence>
<evidence type="ECO:0000313" key="12">
    <source>
        <dbReference type="EMBL" id="WWC87302.1"/>
    </source>
</evidence>
<feature type="compositionally biased region" description="Polar residues" evidence="8">
    <location>
        <begin position="824"/>
        <end position="834"/>
    </location>
</feature>
<reference evidence="12 13" key="1">
    <citation type="submission" date="2024-01" db="EMBL/GenBank/DDBJ databases">
        <title>Comparative genomics of Cryptococcus and Kwoniella reveals pathogenesis evolution and contrasting modes of karyotype evolution via chromosome fusion or intercentromeric recombination.</title>
        <authorList>
            <person name="Coelho M.A."/>
            <person name="David-Palma M."/>
            <person name="Shea T."/>
            <person name="Bowers K."/>
            <person name="McGinley-Smith S."/>
            <person name="Mohammad A.W."/>
            <person name="Gnirke A."/>
            <person name="Yurkov A.M."/>
            <person name="Nowrousian M."/>
            <person name="Sun S."/>
            <person name="Cuomo C.A."/>
            <person name="Heitman J."/>
        </authorList>
    </citation>
    <scope>NUCLEOTIDE SEQUENCE [LARGE SCALE GENOMIC DNA]</scope>
    <source>
        <strain evidence="12 13">CBS 6074</strain>
    </source>
</reference>
<dbReference type="InterPro" id="IPR050777">
    <property type="entry name" value="SET2_Histone-Lys_MeTrsfase"/>
</dbReference>
<name>A0AAX4JPL0_9TREE</name>
<dbReference type="EMBL" id="CP144099">
    <property type="protein sequence ID" value="WWC87302.1"/>
    <property type="molecule type" value="Genomic_DNA"/>
</dbReference>
<feature type="domain" description="AWS" evidence="11">
    <location>
        <begin position="405"/>
        <end position="450"/>
    </location>
</feature>
<dbReference type="Pfam" id="PF17907">
    <property type="entry name" value="AWS"/>
    <property type="match status" value="1"/>
</dbReference>
<evidence type="ECO:0000256" key="4">
    <source>
        <dbReference type="ARBA" id="ARBA00022603"/>
    </source>
</evidence>
<evidence type="ECO:0000259" key="10">
    <source>
        <dbReference type="PROSITE" id="PS50868"/>
    </source>
</evidence>
<evidence type="ECO:0000256" key="5">
    <source>
        <dbReference type="ARBA" id="ARBA00022679"/>
    </source>
</evidence>
<evidence type="ECO:0000256" key="6">
    <source>
        <dbReference type="ARBA" id="ARBA00022691"/>
    </source>
</evidence>
<evidence type="ECO:0008006" key="14">
    <source>
        <dbReference type="Google" id="ProtNLM"/>
    </source>
</evidence>
<dbReference type="SUPFAM" id="SSF82199">
    <property type="entry name" value="SET domain"/>
    <property type="match status" value="1"/>
</dbReference>
<dbReference type="GO" id="GO:0005694">
    <property type="term" value="C:chromosome"/>
    <property type="evidence" value="ECO:0007669"/>
    <property type="project" value="UniProtKB-SubCell"/>
</dbReference>
<evidence type="ECO:0000256" key="3">
    <source>
        <dbReference type="ARBA" id="ARBA00022454"/>
    </source>
</evidence>
<feature type="compositionally biased region" description="Low complexity" evidence="8">
    <location>
        <begin position="226"/>
        <end position="247"/>
    </location>
</feature>
<dbReference type="Gene3D" id="2.170.270.10">
    <property type="entry name" value="SET domain"/>
    <property type="match status" value="1"/>
</dbReference>
<dbReference type="InterPro" id="IPR046341">
    <property type="entry name" value="SET_dom_sf"/>
</dbReference>
<feature type="compositionally biased region" description="Basic residues" evidence="8">
    <location>
        <begin position="629"/>
        <end position="638"/>
    </location>
</feature>
<feature type="compositionally biased region" description="Polar residues" evidence="8">
    <location>
        <begin position="785"/>
        <end position="794"/>
    </location>
</feature>
<evidence type="ECO:0000259" key="9">
    <source>
        <dbReference type="PROSITE" id="PS50280"/>
    </source>
</evidence>
<feature type="compositionally biased region" description="Low complexity" evidence="8">
    <location>
        <begin position="172"/>
        <end position="209"/>
    </location>
</feature>
<dbReference type="Pfam" id="PF00856">
    <property type="entry name" value="SET"/>
    <property type="match status" value="1"/>
</dbReference>
<dbReference type="PROSITE" id="PS50868">
    <property type="entry name" value="POST_SET"/>
    <property type="match status" value="1"/>
</dbReference>
<feature type="region of interest" description="Disordered" evidence="8">
    <location>
        <begin position="694"/>
        <end position="844"/>
    </location>
</feature>
<feature type="compositionally biased region" description="Basic residues" evidence="8">
    <location>
        <begin position="11"/>
        <end position="21"/>
    </location>
</feature>
<dbReference type="GeneID" id="91092862"/>
<dbReference type="GO" id="GO:0005634">
    <property type="term" value="C:nucleus"/>
    <property type="evidence" value="ECO:0007669"/>
    <property type="project" value="UniProtKB-SubCell"/>
</dbReference>
<feature type="compositionally biased region" description="Polar residues" evidence="8">
    <location>
        <begin position="713"/>
        <end position="724"/>
    </location>
</feature>
<keyword evidence="5" id="KW-0808">Transferase</keyword>
<keyword evidence="4" id="KW-0489">Methyltransferase</keyword>
<feature type="domain" description="Post-SET" evidence="10">
    <location>
        <begin position="585"/>
        <end position="601"/>
    </location>
</feature>
<dbReference type="RefSeq" id="XP_066074065.1">
    <property type="nucleotide sequence ID" value="XM_066217968.1"/>
</dbReference>
<feature type="region of interest" description="Disordered" evidence="8">
    <location>
        <begin position="1"/>
        <end position="26"/>
    </location>
</feature>
<keyword evidence="7" id="KW-0539">Nucleus</keyword>
<feature type="region of interest" description="Disordered" evidence="8">
    <location>
        <begin position="294"/>
        <end position="336"/>
    </location>
</feature>
<dbReference type="GO" id="GO:0032259">
    <property type="term" value="P:methylation"/>
    <property type="evidence" value="ECO:0007669"/>
    <property type="project" value="UniProtKB-KW"/>
</dbReference>
<feature type="compositionally biased region" description="Low complexity" evidence="8">
    <location>
        <begin position="1"/>
        <end position="10"/>
    </location>
</feature>
<dbReference type="SMART" id="SM00317">
    <property type="entry name" value="SET"/>
    <property type="match status" value="1"/>
</dbReference>
<dbReference type="GO" id="GO:0042054">
    <property type="term" value="F:histone methyltransferase activity"/>
    <property type="evidence" value="ECO:0007669"/>
    <property type="project" value="InterPro"/>
</dbReference>
<dbReference type="PROSITE" id="PS50280">
    <property type="entry name" value="SET"/>
    <property type="match status" value="1"/>
</dbReference>